<comment type="caution">
    <text evidence="1">The sequence shown here is derived from an EMBL/GenBank/DDBJ whole genome shotgun (WGS) entry which is preliminary data.</text>
</comment>
<gene>
    <name evidence="1" type="ORF">R3P95_08185</name>
</gene>
<sequence>MTQLPIPDKIDGTEWQRLCFRMLRQHHGVKLVEVPDRVGGDAGLDAFTTDGIVYQSYAPEEPLTQKQRYEKQRAKMTTDVGKFITNRAKIEKLFAENVNVKHWVLLVPRIDDRKIIEHAIASQTSRLRAEALPYASADIVVTAETADSYADSYLAVVSNRLAELKLPPPRNADFSKIASADFEKMTKKLDKVPEVSQNKAYRDRLLNKLMTSYLASRDQRSWMADHLSELDSDLEDQLSELELIMESEYPLQGDAPGALLSRVMAEARERVTAVAPSMKPLDRANIAQGQVADWLMRCPLDFFDSDVV</sequence>
<dbReference type="RefSeq" id="WP_317547958.1">
    <property type="nucleotide sequence ID" value="NZ_JAWLKE010000003.1"/>
</dbReference>
<organism evidence="1 2">
    <name type="scientific">Rhodococcus cercidiphylli</name>
    <dbReference type="NCBI Taxonomy" id="489916"/>
    <lineage>
        <taxon>Bacteria</taxon>
        <taxon>Bacillati</taxon>
        <taxon>Actinomycetota</taxon>
        <taxon>Actinomycetes</taxon>
        <taxon>Mycobacteriales</taxon>
        <taxon>Nocardiaceae</taxon>
        <taxon>Rhodococcus</taxon>
    </lineage>
</organism>
<protein>
    <submittedName>
        <fullName evidence="1">Uncharacterized protein</fullName>
    </submittedName>
</protein>
<keyword evidence="2" id="KW-1185">Reference proteome</keyword>
<name>A0ABU4AWB8_9NOCA</name>
<accession>A0ABU4AWB8</accession>
<reference evidence="1 2" key="1">
    <citation type="submission" date="2023-10" db="EMBL/GenBank/DDBJ databases">
        <title>Development of a sustainable strategy for remediation of hydrocarbon-contaminated territories based on the waste exchange concept.</title>
        <authorList>
            <person name="Krivoruchko A."/>
        </authorList>
    </citation>
    <scope>NUCLEOTIDE SEQUENCE [LARGE SCALE GENOMIC DNA]</scope>
    <source>
        <strain evidence="1 2">IEGM 1322</strain>
    </source>
</reference>
<evidence type="ECO:0000313" key="2">
    <source>
        <dbReference type="Proteomes" id="UP001185899"/>
    </source>
</evidence>
<dbReference type="EMBL" id="JAWLKE010000003">
    <property type="protein sequence ID" value="MDV6230523.1"/>
    <property type="molecule type" value="Genomic_DNA"/>
</dbReference>
<proteinExistence type="predicted"/>
<dbReference type="Proteomes" id="UP001185899">
    <property type="component" value="Unassembled WGS sequence"/>
</dbReference>
<evidence type="ECO:0000313" key="1">
    <source>
        <dbReference type="EMBL" id="MDV6230523.1"/>
    </source>
</evidence>